<dbReference type="PROSITE" id="PS51186">
    <property type="entry name" value="GNAT"/>
    <property type="match status" value="1"/>
</dbReference>
<protein>
    <submittedName>
        <fullName evidence="2">Putative acetyltransferase</fullName>
    </submittedName>
</protein>
<dbReference type="AlphaFoldDB" id="A0A7W8VBK3"/>
<dbReference type="InterPro" id="IPR016181">
    <property type="entry name" value="Acyl_CoA_acyltransferase"/>
</dbReference>
<dbReference type="InterPro" id="IPR000182">
    <property type="entry name" value="GNAT_dom"/>
</dbReference>
<dbReference type="SUPFAM" id="SSF55729">
    <property type="entry name" value="Acyl-CoA N-acyltransferases (Nat)"/>
    <property type="match status" value="1"/>
</dbReference>
<keyword evidence="3" id="KW-1185">Reference proteome</keyword>
<accession>A0A7W8VBK3</accession>
<dbReference type="Gene3D" id="3.40.630.30">
    <property type="match status" value="1"/>
</dbReference>
<comment type="caution">
    <text evidence="2">The sequence shown here is derived from an EMBL/GenBank/DDBJ whole genome shotgun (WGS) entry which is preliminary data.</text>
</comment>
<dbReference type="EMBL" id="JACHDB010000001">
    <property type="protein sequence ID" value="MBB5430000.1"/>
    <property type="molecule type" value="Genomic_DNA"/>
</dbReference>
<organism evidence="2 3">
    <name type="scientific">Nocardiopsis composta</name>
    <dbReference type="NCBI Taxonomy" id="157465"/>
    <lineage>
        <taxon>Bacteria</taxon>
        <taxon>Bacillati</taxon>
        <taxon>Actinomycetota</taxon>
        <taxon>Actinomycetes</taxon>
        <taxon>Streptosporangiales</taxon>
        <taxon>Nocardiopsidaceae</taxon>
        <taxon>Nocardiopsis</taxon>
    </lineage>
</organism>
<proteinExistence type="predicted"/>
<evidence type="ECO:0000313" key="3">
    <source>
        <dbReference type="Proteomes" id="UP000572635"/>
    </source>
</evidence>
<evidence type="ECO:0000259" key="1">
    <source>
        <dbReference type="PROSITE" id="PS51186"/>
    </source>
</evidence>
<evidence type="ECO:0000313" key="2">
    <source>
        <dbReference type="EMBL" id="MBB5430000.1"/>
    </source>
</evidence>
<keyword evidence="2" id="KW-0808">Transferase</keyword>
<dbReference type="RefSeq" id="WP_312893442.1">
    <property type="nucleotide sequence ID" value="NZ_BAAAJD010000177.1"/>
</dbReference>
<sequence length="185" mass="20342">MSASDDISNDIPDGARPAVRRVDEDGLPLLERLGQLYMHDLSEFRGTLPEAGGRYPFPRLPLFLSEPGRRAYLIEVGGAPAGFVLTRPLDDGAEAIGEFFVVRAVRRQGVGRWAAQEVLTRRSGRWGVAFQEENPGAARFWREVVASVAAGGWAEESRPVPGRPELPPDVWLFFETGLGASAERR</sequence>
<dbReference type="CDD" id="cd04301">
    <property type="entry name" value="NAT_SF"/>
    <property type="match status" value="1"/>
</dbReference>
<dbReference type="GO" id="GO:0016747">
    <property type="term" value="F:acyltransferase activity, transferring groups other than amino-acyl groups"/>
    <property type="evidence" value="ECO:0007669"/>
    <property type="project" value="InterPro"/>
</dbReference>
<dbReference type="Proteomes" id="UP000572635">
    <property type="component" value="Unassembled WGS sequence"/>
</dbReference>
<reference evidence="2 3" key="1">
    <citation type="submission" date="2020-08" db="EMBL/GenBank/DDBJ databases">
        <title>Sequencing the genomes of 1000 actinobacteria strains.</title>
        <authorList>
            <person name="Klenk H.-P."/>
        </authorList>
    </citation>
    <scope>NUCLEOTIDE SEQUENCE [LARGE SCALE GENOMIC DNA]</scope>
    <source>
        <strain evidence="2 3">DSM 44551</strain>
    </source>
</reference>
<feature type="domain" description="N-acetyltransferase" evidence="1">
    <location>
        <begin position="31"/>
        <end position="177"/>
    </location>
</feature>
<gene>
    <name evidence="2" type="ORF">HDA36_000084</name>
</gene>
<name>A0A7W8VBK3_9ACTN</name>
<dbReference type="Pfam" id="PF00583">
    <property type="entry name" value="Acetyltransf_1"/>
    <property type="match status" value="1"/>
</dbReference>